<feature type="domain" description="M23ase beta-sheet core" evidence="1">
    <location>
        <begin position="62"/>
        <end position="160"/>
    </location>
</feature>
<dbReference type="InterPro" id="IPR011055">
    <property type="entry name" value="Dup_hybrid_motif"/>
</dbReference>
<organism evidence="2 3">
    <name type="scientific">Imperialibacter roseus</name>
    <dbReference type="NCBI Taxonomy" id="1324217"/>
    <lineage>
        <taxon>Bacteria</taxon>
        <taxon>Pseudomonadati</taxon>
        <taxon>Bacteroidota</taxon>
        <taxon>Cytophagia</taxon>
        <taxon>Cytophagales</taxon>
        <taxon>Flammeovirgaceae</taxon>
        <taxon>Imperialibacter</taxon>
    </lineage>
</organism>
<dbReference type="InterPro" id="IPR016047">
    <property type="entry name" value="M23ase_b-sheet_dom"/>
</dbReference>
<dbReference type="GO" id="GO:0016787">
    <property type="term" value="F:hydrolase activity"/>
    <property type="evidence" value="ECO:0007669"/>
    <property type="project" value="UniProtKB-KW"/>
</dbReference>
<dbReference type="RefSeq" id="WP_317488035.1">
    <property type="nucleotide sequence ID" value="NZ_CP136051.1"/>
</dbReference>
<name>A0ABZ0ILA5_9BACT</name>
<proteinExistence type="predicted"/>
<protein>
    <submittedName>
        <fullName evidence="2">M23 family metallopeptidase</fullName>
        <ecNumber evidence="2">3.4.-.-</ecNumber>
    </submittedName>
</protein>
<keyword evidence="2" id="KW-0378">Hydrolase</keyword>
<accession>A0ABZ0ILA5</accession>
<dbReference type="Proteomes" id="UP001302349">
    <property type="component" value="Chromosome"/>
</dbReference>
<dbReference type="Gene3D" id="2.70.70.10">
    <property type="entry name" value="Glucose Permease (Domain IIA)"/>
    <property type="match status" value="1"/>
</dbReference>
<evidence type="ECO:0000313" key="3">
    <source>
        <dbReference type="Proteomes" id="UP001302349"/>
    </source>
</evidence>
<reference evidence="2 3" key="1">
    <citation type="journal article" date="2023" name="Microbiol. Resour. Announc.">
        <title>Complete Genome Sequence of Imperialibacter roseus strain P4T.</title>
        <authorList>
            <person name="Tizabi D.R."/>
            <person name="Bachvaroff T."/>
            <person name="Hill R.T."/>
        </authorList>
    </citation>
    <scope>NUCLEOTIDE SEQUENCE [LARGE SCALE GENOMIC DNA]</scope>
    <source>
        <strain evidence="2 3">P4T</strain>
    </source>
</reference>
<dbReference type="EC" id="3.4.-.-" evidence="2"/>
<evidence type="ECO:0000313" key="2">
    <source>
        <dbReference type="EMBL" id="WOK05274.1"/>
    </source>
</evidence>
<gene>
    <name evidence="2" type="ORF">RT717_19525</name>
</gene>
<evidence type="ECO:0000259" key="1">
    <source>
        <dbReference type="Pfam" id="PF01551"/>
    </source>
</evidence>
<dbReference type="CDD" id="cd12797">
    <property type="entry name" value="M23_peptidase"/>
    <property type="match status" value="1"/>
</dbReference>
<dbReference type="EMBL" id="CP136051">
    <property type="protein sequence ID" value="WOK05274.1"/>
    <property type="molecule type" value="Genomic_DNA"/>
</dbReference>
<keyword evidence="3" id="KW-1185">Reference proteome</keyword>
<dbReference type="SUPFAM" id="SSF51261">
    <property type="entry name" value="Duplicated hybrid motif"/>
    <property type="match status" value="1"/>
</dbReference>
<sequence>MVTVSNISMFVLLSVFALPSDVGKLLIPLKAINRSSTNSIVLTDIGEFGLLRKERPGIPAHYHTGIDIKRPSDNYISEPIFAISEGVVISKRTDGPYAQLIIEHQDEKGKFWTLYEHIAGVEVELYQPVTPDRPIARFMNTMELDKHGWQFDHFHFEVLKVAPTPLQKDTTKPERYFSSYTLACYTREDLRKYFHHPLEFLSERL</sequence>
<dbReference type="Pfam" id="PF01551">
    <property type="entry name" value="Peptidase_M23"/>
    <property type="match status" value="1"/>
</dbReference>